<evidence type="ECO:0000313" key="1">
    <source>
        <dbReference type="EMBL" id="EJU17880.1"/>
    </source>
</evidence>
<sequence length="42" mass="4933">MNMGERYKSQFVEVKQLNTSYSVANSRNSKSKSIYCFFFAQI</sequence>
<dbReference type="Proteomes" id="UP000003120">
    <property type="component" value="Unassembled WGS sequence"/>
</dbReference>
<accession>A0AAN4AT51</accession>
<gene>
    <name evidence="1" type="ORF">HMPREF1127_2052</name>
</gene>
<dbReference type="AlphaFoldDB" id="A0AAN4AT51"/>
<comment type="caution">
    <text evidence="1">The sequence shown here is derived from an EMBL/GenBank/DDBJ whole genome shotgun (WGS) entry which is preliminary data.</text>
</comment>
<protein>
    <submittedName>
        <fullName evidence="1">Uncharacterized protein</fullName>
    </submittedName>
</protein>
<reference evidence="1 2" key="1">
    <citation type="submission" date="2012-07" db="EMBL/GenBank/DDBJ databases">
        <authorList>
            <person name="Durkin A.S."/>
            <person name="McCorrison J."/>
            <person name="Torralba M."/>
            <person name="Gillis M."/>
            <person name="Methe B."/>
            <person name="Sutton G."/>
            <person name="Nelson K.E."/>
        </authorList>
    </citation>
    <scope>NUCLEOTIDE SEQUENCE [LARGE SCALE GENOMIC DNA]</scope>
    <source>
        <strain evidence="1 2">Fnf 1007</strain>
    </source>
</reference>
<organism evidence="1 2">
    <name type="scientific">Fusobacterium necrophorum subsp. funduliforme Fnf 1007</name>
    <dbReference type="NCBI Taxonomy" id="1161424"/>
    <lineage>
        <taxon>Bacteria</taxon>
        <taxon>Fusobacteriati</taxon>
        <taxon>Fusobacteriota</taxon>
        <taxon>Fusobacteriia</taxon>
        <taxon>Fusobacteriales</taxon>
        <taxon>Fusobacteriaceae</taxon>
        <taxon>Fusobacterium</taxon>
    </lineage>
</organism>
<evidence type="ECO:0000313" key="2">
    <source>
        <dbReference type="Proteomes" id="UP000003120"/>
    </source>
</evidence>
<name>A0AAN4AT51_9FUSO</name>
<dbReference type="EMBL" id="ALKK01000038">
    <property type="protein sequence ID" value="EJU17880.1"/>
    <property type="molecule type" value="Genomic_DNA"/>
</dbReference>
<proteinExistence type="predicted"/>